<dbReference type="GO" id="GO:0006355">
    <property type="term" value="P:regulation of DNA-templated transcription"/>
    <property type="evidence" value="ECO:0007669"/>
    <property type="project" value="InterPro"/>
</dbReference>
<dbReference type="Pfam" id="PF00486">
    <property type="entry name" value="Trans_reg_C"/>
    <property type="match status" value="1"/>
</dbReference>
<dbReference type="PROSITE" id="PS50110">
    <property type="entry name" value="RESPONSE_REGULATORY"/>
    <property type="match status" value="1"/>
</dbReference>
<dbReference type="Gene3D" id="1.10.10.10">
    <property type="entry name" value="Winged helix-like DNA-binding domain superfamily/Winged helix DNA-binding domain"/>
    <property type="match status" value="1"/>
</dbReference>
<keyword evidence="5" id="KW-0804">Transcription</keyword>
<evidence type="ECO:0000256" key="3">
    <source>
        <dbReference type="ARBA" id="ARBA00023015"/>
    </source>
</evidence>
<dbReference type="PANTHER" id="PTHR48111:SF22">
    <property type="entry name" value="REGULATOR OF RPOS"/>
    <property type="match status" value="1"/>
</dbReference>
<evidence type="ECO:0000256" key="6">
    <source>
        <dbReference type="PROSITE-ProRule" id="PRU00169"/>
    </source>
</evidence>
<evidence type="ECO:0000256" key="1">
    <source>
        <dbReference type="ARBA" id="ARBA00022553"/>
    </source>
</evidence>
<feature type="DNA-binding region" description="OmpR/PhoB-type" evidence="7">
    <location>
        <begin position="125"/>
        <end position="223"/>
    </location>
</feature>
<dbReference type="EMBL" id="BFAG01000002">
    <property type="protein sequence ID" value="GBF04409.1"/>
    <property type="molecule type" value="Genomic_DNA"/>
</dbReference>
<proteinExistence type="predicted"/>
<sequence length="224" mass="25212">MERILVIDDDGGVTAALKRGLTFEGYAVEVAASGESGLRLLRGQTPDLVILDVMMPGVDGLEVLRRLRAAGDDTPVLLLTARDEDRDQIAGLEAGADDYVVKPFTFDVLLARVRTLLRRRRTERPTVLRCADLTLEVEGHVVRRGGRVVPLTHLEFRLLRELLEGQGRVLSKQRLLDRVWDKSYFGDVNVVEVCVKQLRHKLEEPGEERLIHTVRGAGYVLRRE</sequence>
<dbReference type="SMART" id="SM00862">
    <property type="entry name" value="Trans_reg_C"/>
    <property type="match status" value="1"/>
</dbReference>
<evidence type="ECO:0000313" key="10">
    <source>
        <dbReference type="EMBL" id="GBF04409.1"/>
    </source>
</evidence>
<dbReference type="SUPFAM" id="SSF52172">
    <property type="entry name" value="CheY-like"/>
    <property type="match status" value="1"/>
</dbReference>
<reference evidence="11" key="1">
    <citation type="submission" date="2018-01" db="EMBL/GenBank/DDBJ databases">
        <title>Draft Genome Sequence of the Radioresistant Bacterium Deinococcus aerius TR0125, Isolated from the Higher Atmosphere above Japan.</title>
        <authorList>
            <person name="Satoh K."/>
            <person name="Arai H."/>
            <person name="Sanzen T."/>
            <person name="Kawaguchi Y."/>
            <person name="Hayashi H."/>
            <person name="Yokobori S."/>
            <person name="Yamagishi A."/>
            <person name="Oono Y."/>
            <person name="Narumi I."/>
        </authorList>
    </citation>
    <scope>NUCLEOTIDE SEQUENCE [LARGE SCALE GENOMIC DNA]</scope>
    <source>
        <strain evidence="11">TR0125</strain>
    </source>
</reference>
<feature type="domain" description="OmpR/PhoB-type" evidence="9">
    <location>
        <begin position="125"/>
        <end position="223"/>
    </location>
</feature>
<accession>A0A2I9CS42</accession>
<dbReference type="CDD" id="cd00383">
    <property type="entry name" value="trans_reg_C"/>
    <property type="match status" value="1"/>
</dbReference>
<evidence type="ECO:0000256" key="4">
    <source>
        <dbReference type="ARBA" id="ARBA00023125"/>
    </source>
</evidence>
<keyword evidence="2" id="KW-0902">Two-component regulatory system</keyword>
<dbReference type="GO" id="GO:0000156">
    <property type="term" value="F:phosphorelay response regulator activity"/>
    <property type="evidence" value="ECO:0007669"/>
    <property type="project" value="TreeGrafter"/>
</dbReference>
<dbReference type="Proteomes" id="UP000236569">
    <property type="component" value="Unassembled WGS sequence"/>
</dbReference>
<organism evidence="10 11">
    <name type="scientific">Deinococcus aerius</name>
    <dbReference type="NCBI Taxonomy" id="200253"/>
    <lineage>
        <taxon>Bacteria</taxon>
        <taxon>Thermotogati</taxon>
        <taxon>Deinococcota</taxon>
        <taxon>Deinococci</taxon>
        <taxon>Deinococcales</taxon>
        <taxon>Deinococcaceae</taxon>
        <taxon>Deinococcus</taxon>
    </lineage>
</organism>
<dbReference type="GO" id="GO:0032993">
    <property type="term" value="C:protein-DNA complex"/>
    <property type="evidence" value="ECO:0007669"/>
    <property type="project" value="TreeGrafter"/>
</dbReference>
<dbReference type="Pfam" id="PF00072">
    <property type="entry name" value="Response_reg"/>
    <property type="match status" value="1"/>
</dbReference>
<keyword evidence="11" id="KW-1185">Reference proteome</keyword>
<feature type="modified residue" description="4-aspartylphosphate" evidence="6">
    <location>
        <position position="52"/>
    </location>
</feature>
<dbReference type="FunFam" id="3.40.50.2300:FF:000001">
    <property type="entry name" value="DNA-binding response regulator PhoB"/>
    <property type="match status" value="1"/>
</dbReference>
<evidence type="ECO:0000256" key="5">
    <source>
        <dbReference type="ARBA" id="ARBA00023163"/>
    </source>
</evidence>
<protein>
    <submittedName>
        <fullName evidence="10">CheY-like receiver domain/winged-helix DNA-binding domain-containing response regulator</fullName>
    </submittedName>
</protein>
<evidence type="ECO:0000259" key="9">
    <source>
        <dbReference type="PROSITE" id="PS51755"/>
    </source>
</evidence>
<dbReference type="GO" id="GO:0000976">
    <property type="term" value="F:transcription cis-regulatory region binding"/>
    <property type="evidence" value="ECO:0007669"/>
    <property type="project" value="TreeGrafter"/>
</dbReference>
<dbReference type="GO" id="GO:0005829">
    <property type="term" value="C:cytosol"/>
    <property type="evidence" value="ECO:0007669"/>
    <property type="project" value="TreeGrafter"/>
</dbReference>
<keyword evidence="4 7" id="KW-0238">DNA-binding</keyword>
<dbReference type="InterPro" id="IPR011006">
    <property type="entry name" value="CheY-like_superfamily"/>
</dbReference>
<dbReference type="OrthoDB" id="9790442at2"/>
<name>A0A2I9CS42_9DEIO</name>
<dbReference type="FunFam" id="1.10.10.10:FF:000005">
    <property type="entry name" value="Two-component system response regulator"/>
    <property type="match status" value="1"/>
</dbReference>
<dbReference type="InterPro" id="IPR001867">
    <property type="entry name" value="OmpR/PhoB-type_DNA-bd"/>
</dbReference>
<feature type="domain" description="Response regulatory" evidence="8">
    <location>
        <begin position="3"/>
        <end position="117"/>
    </location>
</feature>
<dbReference type="InterPro" id="IPR039420">
    <property type="entry name" value="WalR-like"/>
</dbReference>
<evidence type="ECO:0000313" key="11">
    <source>
        <dbReference type="Proteomes" id="UP000236569"/>
    </source>
</evidence>
<evidence type="ECO:0000259" key="8">
    <source>
        <dbReference type="PROSITE" id="PS50110"/>
    </source>
</evidence>
<evidence type="ECO:0000256" key="7">
    <source>
        <dbReference type="PROSITE-ProRule" id="PRU01091"/>
    </source>
</evidence>
<dbReference type="PROSITE" id="PS51755">
    <property type="entry name" value="OMPR_PHOB"/>
    <property type="match status" value="1"/>
</dbReference>
<dbReference type="Gene3D" id="3.40.50.2300">
    <property type="match status" value="1"/>
</dbReference>
<dbReference type="PANTHER" id="PTHR48111">
    <property type="entry name" value="REGULATOR OF RPOS"/>
    <property type="match status" value="1"/>
</dbReference>
<evidence type="ECO:0000256" key="2">
    <source>
        <dbReference type="ARBA" id="ARBA00023012"/>
    </source>
</evidence>
<dbReference type="RefSeq" id="WP_103127987.1">
    <property type="nucleotide sequence ID" value="NZ_BFAG01000002.1"/>
</dbReference>
<dbReference type="InterPro" id="IPR036388">
    <property type="entry name" value="WH-like_DNA-bd_sf"/>
</dbReference>
<dbReference type="AlphaFoldDB" id="A0A2I9CS42"/>
<keyword evidence="1 6" id="KW-0597">Phosphoprotein</keyword>
<comment type="caution">
    <text evidence="10">The sequence shown here is derived from an EMBL/GenBank/DDBJ whole genome shotgun (WGS) entry which is preliminary data.</text>
</comment>
<dbReference type="CDD" id="cd17574">
    <property type="entry name" value="REC_OmpR"/>
    <property type="match status" value="1"/>
</dbReference>
<gene>
    <name evidence="10" type="ORF">DAERI_020006</name>
</gene>
<keyword evidence="3" id="KW-0805">Transcription regulation</keyword>
<dbReference type="InterPro" id="IPR001789">
    <property type="entry name" value="Sig_transdc_resp-reg_receiver"/>
</dbReference>
<dbReference type="Gene3D" id="6.10.250.690">
    <property type="match status" value="1"/>
</dbReference>
<dbReference type="SMART" id="SM00448">
    <property type="entry name" value="REC"/>
    <property type="match status" value="1"/>
</dbReference>